<dbReference type="PANTHER" id="PTHR45797">
    <property type="entry name" value="RAD54-LIKE"/>
    <property type="match status" value="1"/>
</dbReference>
<feature type="domain" description="Helicase C-terminal" evidence="10">
    <location>
        <begin position="206"/>
        <end position="359"/>
    </location>
</feature>
<keyword evidence="4" id="KW-0378">Hydrolase</keyword>
<dbReference type="InterPro" id="IPR049730">
    <property type="entry name" value="SNF2/RAD54-like_C"/>
</dbReference>
<dbReference type="GO" id="GO:0004386">
    <property type="term" value="F:helicase activity"/>
    <property type="evidence" value="ECO:0007669"/>
    <property type="project" value="UniProtKB-KW"/>
</dbReference>
<dbReference type="PROSITE" id="PS51194">
    <property type="entry name" value="HELICASE_CTER"/>
    <property type="match status" value="1"/>
</dbReference>
<feature type="region of interest" description="Disordered" evidence="9">
    <location>
        <begin position="644"/>
        <end position="717"/>
    </location>
</feature>
<dbReference type="GO" id="GO:0005634">
    <property type="term" value="C:nucleus"/>
    <property type="evidence" value="ECO:0007669"/>
    <property type="project" value="UniProtKB-SubCell"/>
</dbReference>
<dbReference type="Proteomes" id="UP000094527">
    <property type="component" value="Unassembled WGS sequence"/>
</dbReference>
<dbReference type="CDD" id="cd18793">
    <property type="entry name" value="SF2_C_SNF"/>
    <property type="match status" value="1"/>
</dbReference>
<evidence type="ECO:0000256" key="2">
    <source>
        <dbReference type="ARBA" id="ARBA00007025"/>
    </source>
</evidence>
<dbReference type="GO" id="GO:0016887">
    <property type="term" value="F:ATP hydrolysis activity"/>
    <property type="evidence" value="ECO:0007669"/>
    <property type="project" value="InterPro"/>
</dbReference>
<dbReference type="AlphaFoldDB" id="A0A1D2MPR8"/>
<keyword evidence="12" id="KW-1185">Reference proteome</keyword>
<protein>
    <submittedName>
        <fullName evidence="11">Helicase ARIP4</fullName>
    </submittedName>
</protein>
<dbReference type="GO" id="GO:0003677">
    <property type="term" value="F:DNA binding"/>
    <property type="evidence" value="ECO:0007669"/>
    <property type="project" value="UniProtKB-KW"/>
</dbReference>
<evidence type="ECO:0000313" key="12">
    <source>
        <dbReference type="Proteomes" id="UP000094527"/>
    </source>
</evidence>
<feature type="compositionally biased region" description="Low complexity" evidence="9">
    <location>
        <begin position="771"/>
        <end position="794"/>
    </location>
</feature>
<dbReference type="PANTHER" id="PTHR45797:SF1">
    <property type="entry name" value="HELICASE ARIP4"/>
    <property type="match status" value="1"/>
</dbReference>
<feature type="compositionally biased region" description="Polar residues" evidence="9">
    <location>
        <begin position="824"/>
        <end position="835"/>
    </location>
</feature>
<feature type="compositionally biased region" description="Polar residues" evidence="9">
    <location>
        <begin position="795"/>
        <end position="810"/>
    </location>
</feature>
<evidence type="ECO:0000256" key="7">
    <source>
        <dbReference type="ARBA" id="ARBA00023125"/>
    </source>
</evidence>
<keyword evidence="5 11" id="KW-0347">Helicase</keyword>
<dbReference type="EMBL" id="LJIJ01000735">
    <property type="protein sequence ID" value="ODM94892.1"/>
    <property type="molecule type" value="Genomic_DNA"/>
</dbReference>
<evidence type="ECO:0000313" key="11">
    <source>
        <dbReference type="EMBL" id="ODM94892.1"/>
    </source>
</evidence>
<dbReference type="SMART" id="SM00490">
    <property type="entry name" value="HELICc"/>
    <property type="match status" value="1"/>
</dbReference>
<evidence type="ECO:0000256" key="9">
    <source>
        <dbReference type="SAM" id="MobiDB-lite"/>
    </source>
</evidence>
<gene>
    <name evidence="11" type="ORF">Ocin01_11785</name>
</gene>
<evidence type="ECO:0000256" key="8">
    <source>
        <dbReference type="ARBA" id="ARBA00023242"/>
    </source>
</evidence>
<comment type="similarity">
    <text evidence="2">Belongs to the SNF2/RAD54 helicase family.</text>
</comment>
<comment type="caution">
    <text evidence="11">The sequence shown here is derived from an EMBL/GenBank/DDBJ whole genome shotgun (WGS) entry which is preliminary data.</text>
</comment>
<comment type="subcellular location">
    <subcellularLocation>
        <location evidence="1">Nucleus</location>
    </subcellularLocation>
</comment>
<feature type="compositionally biased region" description="Polar residues" evidence="9">
    <location>
        <begin position="701"/>
        <end position="717"/>
    </location>
</feature>
<feature type="compositionally biased region" description="Polar residues" evidence="9">
    <location>
        <begin position="735"/>
        <end position="751"/>
    </location>
</feature>
<name>A0A1D2MPR8_ORCCI</name>
<evidence type="ECO:0000256" key="6">
    <source>
        <dbReference type="ARBA" id="ARBA00022840"/>
    </source>
</evidence>
<dbReference type="Gene3D" id="3.40.50.300">
    <property type="entry name" value="P-loop containing nucleotide triphosphate hydrolases"/>
    <property type="match status" value="1"/>
</dbReference>
<feature type="region of interest" description="Disordered" evidence="9">
    <location>
        <begin position="730"/>
        <end position="835"/>
    </location>
</feature>
<dbReference type="SUPFAM" id="SSF52540">
    <property type="entry name" value="P-loop containing nucleoside triphosphate hydrolases"/>
    <property type="match status" value="1"/>
</dbReference>
<sequence>MFERPIQNGQCADSTYEDKRLMKYRSHVLHSLLEGFVQRRSHLVLRNALPQKEEWVFLVKLTPIQLKIYREFIRYLREDLDSDNASANPIKAFAVCCKIWNHPDVLWNVVKKNLDLEMDLDIDEVRTIVKPNKSRGTGRPRGRPPLNGISLSSHGGGDQFDGPLFAESSSYKAETSGISLEWAKPIFENYIPEVMENGVKFELLFQLLEETVAVGDKLLVFSQSLLTLDLIEIFLKRRLSWRKTFDYVRLDGSTAGLEREKLINEFNTNSVQKLFLISTRAGSLGINLVGANRVCIFDASWNPCHDSQAVCRIYRYGQTKPCHIYRFVSDCTLEKRIYDRQVSKKGMADRVVDEMNPNAPFKSKDVSSFLVLQHDLLDKLPYIRCDLNMDKFTDPVIRNLLSKMGDTITQEPFEHESLLIDQKHQRLSKSEKRLALKNYEKEKQTVANAYATYSRPSYTQYYNSINPLPSSTSSSYNASSSSYSRYSGHRSTVSSLHKSSSAHSSSVDSHRSMSSSATYDRFELHINALKSRGISVYPVELHQDTYLNDPSGTQDMYIRAGEKVYILVSQKGTYLRVQGKLLRVPYVGTEMNQEQAEHFVMSLLQLPAAEDRRSTLSMSHVYPAEQPLPPSNTLFQKNANHLQITNSRNNSGGDVMMATSNWNASSGSSNSNSANIQQQQQKSSAAGTTLNQYLNDDYRSKNGSYSSPASHSQSDLQSLTRLAETFCQLGPSADPFSSDSSKQWTPSPSTPKQREGVVSPPELEVIKLNHSHSQSPSSSSNSNSSRSNSRTNSPYRQNWNSNSAHDSNGSGLAYKDNHNFVKQPDNSSFYTDFLR</sequence>
<evidence type="ECO:0000256" key="5">
    <source>
        <dbReference type="ARBA" id="ARBA00022806"/>
    </source>
</evidence>
<keyword evidence="3" id="KW-0547">Nucleotide-binding</keyword>
<dbReference type="STRING" id="48709.A0A1D2MPR8"/>
<dbReference type="Pfam" id="PF00271">
    <property type="entry name" value="Helicase_C"/>
    <property type="match status" value="1"/>
</dbReference>
<evidence type="ECO:0000256" key="3">
    <source>
        <dbReference type="ARBA" id="ARBA00022741"/>
    </source>
</evidence>
<dbReference type="InterPro" id="IPR001650">
    <property type="entry name" value="Helicase_C-like"/>
</dbReference>
<dbReference type="InterPro" id="IPR044574">
    <property type="entry name" value="ARIP4-like"/>
</dbReference>
<evidence type="ECO:0000259" key="10">
    <source>
        <dbReference type="PROSITE" id="PS51194"/>
    </source>
</evidence>
<organism evidence="11 12">
    <name type="scientific">Orchesella cincta</name>
    <name type="common">Springtail</name>
    <name type="synonym">Podura cincta</name>
    <dbReference type="NCBI Taxonomy" id="48709"/>
    <lineage>
        <taxon>Eukaryota</taxon>
        <taxon>Metazoa</taxon>
        <taxon>Ecdysozoa</taxon>
        <taxon>Arthropoda</taxon>
        <taxon>Hexapoda</taxon>
        <taxon>Collembola</taxon>
        <taxon>Entomobryomorpha</taxon>
        <taxon>Entomobryoidea</taxon>
        <taxon>Orchesellidae</taxon>
        <taxon>Orchesellinae</taxon>
        <taxon>Orchesella</taxon>
    </lineage>
</organism>
<dbReference type="GO" id="GO:0005524">
    <property type="term" value="F:ATP binding"/>
    <property type="evidence" value="ECO:0007669"/>
    <property type="project" value="UniProtKB-KW"/>
</dbReference>
<dbReference type="InterPro" id="IPR027417">
    <property type="entry name" value="P-loop_NTPase"/>
</dbReference>
<feature type="compositionally biased region" description="Low complexity" evidence="9">
    <location>
        <begin position="658"/>
        <end position="686"/>
    </location>
</feature>
<dbReference type="OrthoDB" id="2020972at2759"/>
<keyword evidence="8" id="KW-0539">Nucleus</keyword>
<keyword evidence="7" id="KW-0238">DNA-binding</keyword>
<reference evidence="11 12" key="1">
    <citation type="journal article" date="2016" name="Genome Biol. Evol.">
        <title>Gene Family Evolution Reflects Adaptation to Soil Environmental Stressors in the Genome of the Collembolan Orchesella cincta.</title>
        <authorList>
            <person name="Faddeeva-Vakhrusheva A."/>
            <person name="Derks M.F."/>
            <person name="Anvar S.Y."/>
            <person name="Agamennone V."/>
            <person name="Suring W."/>
            <person name="Smit S."/>
            <person name="van Straalen N.M."/>
            <person name="Roelofs D."/>
        </authorList>
    </citation>
    <scope>NUCLEOTIDE SEQUENCE [LARGE SCALE GENOMIC DNA]</scope>
    <source>
        <tissue evidence="11">Mixed pool</tissue>
    </source>
</reference>
<proteinExistence type="inferred from homology"/>
<evidence type="ECO:0000256" key="4">
    <source>
        <dbReference type="ARBA" id="ARBA00022801"/>
    </source>
</evidence>
<accession>A0A1D2MPR8</accession>
<evidence type="ECO:0000256" key="1">
    <source>
        <dbReference type="ARBA" id="ARBA00004123"/>
    </source>
</evidence>
<keyword evidence="6" id="KW-0067">ATP-binding</keyword>